<gene>
    <name evidence="1" type="ORF">ACWI_35730</name>
</gene>
<proteinExistence type="predicted"/>
<sequence>MRGPIDYIVLEFEGNQFKGEVLSALTDAVSKKIINVLDLAVILKDENGNVVSLELNNLDGELAQSIAALHREKAGLISMEDTEEVGEVLAPNNAAGLLIIEQLWAKDLKRALINANGKLVSEGRIHPDAAAELDEEEEN</sequence>
<dbReference type="Pfam" id="PF19850">
    <property type="entry name" value="DUF6325"/>
    <property type="match status" value="1"/>
</dbReference>
<dbReference type="InterPro" id="IPR046288">
    <property type="entry name" value="DUF6325"/>
</dbReference>
<accession>A0A1F2PDC1</accession>
<evidence type="ECO:0000313" key="1">
    <source>
        <dbReference type="EMBL" id="OFV69035.1"/>
    </source>
</evidence>
<evidence type="ECO:0008006" key="3">
    <source>
        <dbReference type="Google" id="ProtNLM"/>
    </source>
</evidence>
<reference evidence="1 2" key="1">
    <citation type="submission" date="2015-09" db="EMBL/GenBank/DDBJ databases">
        <title>Genome sequence of Acetobacterium wieringae DSM 1911.</title>
        <authorList>
            <person name="Poehlein A."/>
            <person name="Bengelsdorf F.R."/>
            <person name="Schiel-Bengelsdorf B."/>
            <person name="Duerre P."/>
            <person name="Daniel R."/>
        </authorList>
    </citation>
    <scope>NUCLEOTIDE SEQUENCE [LARGE SCALE GENOMIC DNA]</scope>
    <source>
        <strain evidence="1 2">DSM 1911</strain>
    </source>
</reference>
<dbReference type="OrthoDB" id="1779644at2"/>
<dbReference type="STRING" id="52694.ACWI_35730"/>
<protein>
    <recommendedName>
        <fullName evidence="3">DUF1269 domain-containing protein</fullName>
    </recommendedName>
</protein>
<organism evidence="1 2">
    <name type="scientific">Acetobacterium wieringae</name>
    <dbReference type="NCBI Taxonomy" id="52694"/>
    <lineage>
        <taxon>Bacteria</taxon>
        <taxon>Bacillati</taxon>
        <taxon>Bacillota</taxon>
        <taxon>Clostridia</taxon>
        <taxon>Eubacteriales</taxon>
        <taxon>Eubacteriaceae</taxon>
        <taxon>Acetobacterium</taxon>
    </lineage>
</organism>
<comment type="caution">
    <text evidence="1">The sequence shown here is derived from an EMBL/GenBank/DDBJ whole genome shotgun (WGS) entry which is preliminary data.</text>
</comment>
<evidence type="ECO:0000313" key="2">
    <source>
        <dbReference type="Proteomes" id="UP000176244"/>
    </source>
</evidence>
<name>A0A1F2PDC1_9FIRM</name>
<dbReference type="AlphaFoldDB" id="A0A1F2PDC1"/>
<dbReference type="Proteomes" id="UP000176244">
    <property type="component" value="Unassembled WGS sequence"/>
</dbReference>
<dbReference type="RefSeq" id="WP_070372799.1">
    <property type="nucleotide sequence ID" value="NZ_JBCFAW010000001.1"/>
</dbReference>
<dbReference type="EMBL" id="LKEU01000050">
    <property type="protein sequence ID" value="OFV69035.1"/>
    <property type="molecule type" value="Genomic_DNA"/>
</dbReference>